<comment type="caution">
    <text evidence="3">The sequence shown here is derived from an EMBL/GenBank/DDBJ whole genome shotgun (WGS) entry which is preliminary data.</text>
</comment>
<evidence type="ECO:0000256" key="1">
    <source>
        <dbReference type="SAM" id="MobiDB-lite"/>
    </source>
</evidence>
<proteinExistence type="predicted"/>
<name>A0A9P6KNW9_9PLEO</name>
<keyword evidence="4" id="KW-1185">Reference proteome</keyword>
<feature type="compositionally biased region" description="Pro residues" evidence="1">
    <location>
        <begin position="140"/>
        <end position="152"/>
    </location>
</feature>
<dbReference type="Pfam" id="PF22740">
    <property type="entry name" value="PapZ_C"/>
    <property type="match status" value="1"/>
</dbReference>
<dbReference type="EMBL" id="WJXW01000009">
    <property type="protein sequence ID" value="KAF9733462.1"/>
    <property type="molecule type" value="Genomic_DNA"/>
</dbReference>
<dbReference type="OrthoDB" id="5418695at2759"/>
<protein>
    <recommendedName>
        <fullName evidence="2">RapZ C-terminal domain-containing protein</fullName>
    </recommendedName>
</protein>
<feature type="compositionally biased region" description="Basic residues" evidence="1">
    <location>
        <begin position="79"/>
        <end position="90"/>
    </location>
</feature>
<accession>A0A9P6KNW9</accession>
<evidence type="ECO:0000259" key="2">
    <source>
        <dbReference type="Pfam" id="PF22740"/>
    </source>
</evidence>
<dbReference type="InterPro" id="IPR053931">
    <property type="entry name" value="RapZ_C"/>
</dbReference>
<dbReference type="AlphaFoldDB" id="A0A9P6KNW9"/>
<reference evidence="3" key="1">
    <citation type="journal article" date="2020" name="Mol. Plant Microbe Interact.">
        <title>Genome Sequence of the Biocontrol Agent Coniothyrium minitans strain Conio (IMI 134523).</title>
        <authorList>
            <person name="Patel D."/>
            <person name="Shittu T.A."/>
            <person name="Baroncelli R."/>
            <person name="Muthumeenakshi S."/>
            <person name="Osborne T.H."/>
            <person name="Janganan T.K."/>
            <person name="Sreenivasaprasad S."/>
        </authorList>
    </citation>
    <scope>NUCLEOTIDE SEQUENCE</scope>
    <source>
        <strain evidence="3">Conio</strain>
    </source>
</reference>
<evidence type="ECO:0000313" key="4">
    <source>
        <dbReference type="Proteomes" id="UP000756921"/>
    </source>
</evidence>
<evidence type="ECO:0000313" key="3">
    <source>
        <dbReference type="EMBL" id="KAF9733462.1"/>
    </source>
</evidence>
<feature type="domain" description="RapZ C-terminal" evidence="2">
    <location>
        <begin position="205"/>
        <end position="293"/>
    </location>
</feature>
<dbReference type="Proteomes" id="UP000756921">
    <property type="component" value="Unassembled WGS sequence"/>
</dbReference>
<gene>
    <name evidence="3" type="ORF">PMIN01_09145</name>
</gene>
<organism evidence="3 4">
    <name type="scientific">Paraphaeosphaeria minitans</name>
    <dbReference type="NCBI Taxonomy" id="565426"/>
    <lineage>
        <taxon>Eukaryota</taxon>
        <taxon>Fungi</taxon>
        <taxon>Dikarya</taxon>
        <taxon>Ascomycota</taxon>
        <taxon>Pezizomycotina</taxon>
        <taxon>Dothideomycetes</taxon>
        <taxon>Pleosporomycetidae</taxon>
        <taxon>Pleosporales</taxon>
        <taxon>Massarineae</taxon>
        <taxon>Didymosphaeriaceae</taxon>
        <taxon>Paraphaeosphaeria</taxon>
    </lineage>
</organism>
<feature type="region of interest" description="Disordered" evidence="1">
    <location>
        <begin position="67"/>
        <end position="155"/>
    </location>
</feature>
<sequence length="304" mass="33521">MYTRTPAHARWPEKAQYAPNYPIHSLKVVTTPAPAPAPVLRIPIAPVAPAPYASAVFATGIPQYFARTSPPRRSIQPQVRRKISFPKKQVHFNLPLRSPPHRYPPRRASQVSLADHTHGRPPTPADPPRRRTSTHNLAPQPAPPPPPPPSPSHPTVWIVTYAHSLAATPSAAHETLTSHLPPGTPHLYTIHAYNMTPPPPHICSAYSGVSPIVQDYVMRDPRARQAVADAVHSILAHGRREMRMEQQGRRAAETDVALSVCCVHGTHRSVGIAERIAQRLMGMKLGARVVVRHVHRVKGIKDPY</sequence>